<evidence type="ECO:0000313" key="1">
    <source>
        <dbReference type="EMBL" id="SDX78166.1"/>
    </source>
</evidence>
<reference evidence="2" key="1">
    <citation type="submission" date="2016-10" db="EMBL/GenBank/DDBJ databases">
        <authorList>
            <person name="Varghese N."/>
            <person name="Submissions S."/>
        </authorList>
    </citation>
    <scope>NUCLEOTIDE SEQUENCE [LARGE SCALE GENOMIC DNA]</scope>
    <source>
        <strain evidence="2">DSM 173</strain>
    </source>
</reference>
<dbReference type="AlphaFoldDB" id="A0A1H3EHF3"/>
<organism evidence="1 2">
    <name type="scientific">Allochromatium warmingii</name>
    <name type="common">Chromatium warmingii</name>
    <dbReference type="NCBI Taxonomy" id="61595"/>
    <lineage>
        <taxon>Bacteria</taxon>
        <taxon>Pseudomonadati</taxon>
        <taxon>Pseudomonadota</taxon>
        <taxon>Gammaproteobacteria</taxon>
        <taxon>Chromatiales</taxon>
        <taxon>Chromatiaceae</taxon>
        <taxon>Allochromatium</taxon>
    </lineage>
</organism>
<proteinExistence type="predicted"/>
<gene>
    <name evidence="1" type="ORF">SAMN05421644_11322</name>
</gene>
<accession>A0A1H3EHF3</accession>
<name>A0A1H3EHF3_ALLWA</name>
<dbReference type="Proteomes" id="UP000198672">
    <property type="component" value="Unassembled WGS sequence"/>
</dbReference>
<dbReference type="EMBL" id="FNOW01000013">
    <property type="protein sequence ID" value="SDX78166.1"/>
    <property type="molecule type" value="Genomic_DNA"/>
</dbReference>
<protein>
    <submittedName>
        <fullName evidence="1">Uncharacterized protein</fullName>
    </submittedName>
</protein>
<evidence type="ECO:0000313" key="2">
    <source>
        <dbReference type="Proteomes" id="UP000198672"/>
    </source>
</evidence>
<dbReference type="STRING" id="61595.SAMN05421644_11322"/>
<keyword evidence="2" id="KW-1185">Reference proteome</keyword>
<sequence>MGRLGHRFDVRVQAAFVASGLVRVNQTLACGTVDARNGIFERLHGGFLIFGANRLNHFLNEGAQGTALRDITLTTVF</sequence>